<dbReference type="RefSeq" id="WP_248564227.1">
    <property type="nucleotide sequence ID" value="NZ_AP025698.1"/>
</dbReference>
<dbReference type="CDD" id="cd21123">
    <property type="entry name" value="SPASM_MftC-like"/>
    <property type="match status" value="1"/>
</dbReference>
<dbReference type="InterPro" id="IPR050377">
    <property type="entry name" value="Radical_SAM_PqqE_MftC-like"/>
</dbReference>
<reference evidence="8 9" key="1">
    <citation type="submission" date="2022-04" db="EMBL/GenBank/DDBJ databases">
        <title>Complete genome of Methanothermobacter tenebrarum strain RMAS.</title>
        <authorList>
            <person name="Nakamura K."/>
            <person name="Oshima K."/>
            <person name="Hattori M."/>
            <person name="Kamagata Y."/>
            <person name="Takamizawa K."/>
        </authorList>
    </citation>
    <scope>NUCLEOTIDE SEQUENCE [LARGE SCALE GENOMIC DNA]</scope>
    <source>
        <strain evidence="8 9">RMAS</strain>
    </source>
</reference>
<keyword evidence="6" id="KW-0411">Iron-sulfur</keyword>
<dbReference type="GeneID" id="71965826"/>
<dbReference type="Proteomes" id="UP000831817">
    <property type="component" value="Chromosome"/>
</dbReference>
<protein>
    <recommendedName>
        <fullName evidence="7">Radical SAM core domain-containing protein</fullName>
    </recommendedName>
</protein>
<dbReference type="SUPFAM" id="SSF102114">
    <property type="entry name" value="Radical SAM enzymes"/>
    <property type="match status" value="1"/>
</dbReference>
<evidence type="ECO:0000256" key="4">
    <source>
        <dbReference type="ARBA" id="ARBA00022723"/>
    </source>
</evidence>
<dbReference type="SFLD" id="SFLDG01067">
    <property type="entry name" value="SPASM/twitch_domain_containing"/>
    <property type="match status" value="2"/>
</dbReference>
<dbReference type="PROSITE" id="PS51918">
    <property type="entry name" value="RADICAL_SAM"/>
    <property type="match status" value="1"/>
</dbReference>
<keyword evidence="4" id="KW-0479">Metal-binding</keyword>
<evidence type="ECO:0000259" key="7">
    <source>
        <dbReference type="PROSITE" id="PS51918"/>
    </source>
</evidence>
<comment type="cofactor">
    <cofactor evidence="1">
        <name>[4Fe-4S] cluster</name>
        <dbReference type="ChEBI" id="CHEBI:49883"/>
    </cofactor>
</comment>
<evidence type="ECO:0000256" key="6">
    <source>
        <dbReference type="ARBA" id="ARBA00023014"/>
    </source>
</evidence>
<dbReference type="SFLD" id="SFLDS00029">
    <property type="entry name" value="Radical_SAM"/>
    <property type="match status" value="2"/>
</dbReference>
<sequence length="489" mass="55335">MLDKGGEEETNMGDMINTFKRIAENPLSRLLINLMLHKCRKDNKTRLEAALENYIKDRNCCMECKILSYFLSNIIKTGAKAFGVTEEELKEQMNDPYWLQGLINVLKGIGIFGVRRPFVPGAPFQVVWNITHRCNMNCKHCYETAGTPRKNELDKKEVIEAINILADNGVTSVAFSGGEPSIHPNILDYISHARERGLYVAMATNGYILADEGRCQKFIDAGLQFVQVSIDSLDPNVHDTFRGVKGSWERACKAVKNFSAHDVFVEVAMTVTAENHHQIHGMMELAHHLGADWLMLFNFIPTGRGMENINLDISPARRYRILQDAYYGNFNNDIQVLSTAPQFARVAEELNSCDNQIIPTHFYNPEYTNPDLKQLADFIGGCGAGRFYLSLEPNGDIYPCVFFPHKDELRIGNILEDDFEKLWKNNRILEALRDREKLHGACHTCKSRNICGGCRARAYGYFGDVCAPDPGCINNKNLWHKIKESALAK</sequence>
<keyword evidence="9" id="KW-1185">Reference proteome</keyword>
<dbReference type="Gene3D" id="3.20.20.70">
    <property type="entry name" value="Aldolase class I"/>
    <property type="match status" value="1"/>
</dbReference>
<keyword evidence="2" id="KW-0004">4Fe-4S</keyword>
<dbReference type="SFLD" id="SFLDG01387">
    <property type="entry name" value="BtrN-like_SPASM_domain_contain"/>
    <property type="match status" value="1"/>
</dbReference>
<evidence type="ECO:0000256" key="1">
    <source>
        <dbReference type="ARBA" id="ARBA00001966"/>
    </source>
</evidence>
<dbReference type="SMART" id="SM00729">
    <property type="entry name" value="Elp3"/>
    <property type="match status" value="1"/>
</dbReference>
<dbReference type="PANTHER" id="PTHR11228">
    <property type="entry name" value="RADICAL SAM DOMAIN PROTEIN"/>
    <property type="match status" value="1"/>
</dbReference>
<name>A0ABN6PDG2_9EURY</name>
<evidence type="ECO:0000256" key="5">
    <source>
        <dbReference type="ARBA" id="ARBA00023004"/>
    </source>
</evidence>
<evidence type="ECO:0000256" key="3">
    <source>
        <dbReference type="ARBA" id="ARBA00022691"/>
    </source>
</evidence>
<keyword evidence="5" id="KW-0408">Iron</keyword>
<feature type="domain" description="Radical SAM core" evidence="7">
    <location>
        <begin position="120"/>
        <end position="331"/>
    </location>
</feature>
<dbReference type="InterPro" id="IPR023885">
    <property type="entry name" value="4Fe4S-binding_SPASM_dom"/>
</dbReference>
<dbReference type="InterPro" id="IPR007197">
    <property type="entry name" value="rSAM"/>
</dbReference>
<dbReference type="SFLD" id="SFLDG01386">
    <property type="entry name" value="main_SPASM_domain-containing"/>
    <property type="match status" value="1"/>
</dbReference>
<proteinExistence type="predicted"/>
<evidence type="ECO:0000313" key="9">
    <source>
        <dbReference type="Proteomes" id="UP000831817"/>
    </source>
</evidence>
<evidence type="ECO:0000313" key="8">
    <source>
        <dbReference type="EMBL" id="BDH79918.1"/>
    </source>
</evidence>
<dbReference type="NCBIfam" id="TIGR04085">
    <property type="entry name" value="rSAM_more_4Fe4S"/>
    <property type="match status" value="1"/>
</dbReference>
<dbReference type="InterPro" id="IPR034391">
    <property type="entry name" value="AdoMet-like_SPASM_containing"/>
</dbReference>
<evidence type="ECO:0000256" key="2">
    <source>
        <dbReference type="ARBA" id="ARBA00022485"/>
    </source>
</evidence>
<keyword evidence="3" id="KW-0949">S-adenosyl-L-methionine</keyword>
<dbReference type="Pfam" id="PF04055">
    <property type="entry name" value="Radical_SAM"/>
    <property type="match status" value="1"/>
</dbReference>
<dbReference type="Pfam" id="PF13186">
    <property type="entry name" value="SPASM"/>
    <property type="match status" value="1"/>
</dbReference>
<organism evidence="8 9">
    <name type="scientific">Methanothermobacter tenebrarum</name>
    <dbReference type="NCBI Taxonomy" id="680118"/>
    <lineage>
        <taxon>Archaea</taxon>
        <taxon>Methanobacteriati</taxon>
        <taxon>Methanobacteriota</taxon>
        <taxon>Methanomada group</taxon>
        <taxon>Methanobacteria</taxon>
        <taxon>Methanobacteriales</taxon>
        <taxon>Methanobacteriaceae</taxon>
        <taxon>Methanothermobacter</taxon>
    </lineage>
</organism>
<dbReference type="InterPro" id="IPR006638">
    <property type="entry name" value="Elp3/MiaA/NifB-like_rSAM"/>
</dbReference>
<dbReference type="InterPro" id="IPR058240">
    <property type="entry name" value="rSAM_sf"/>
</dbReference>
<dbReference type="EMBL" id="AP025698">
    <property type="protein sequence ID" value="BDH79918.1"/>
    <property type="molecule type" value="Genomic_DNA"/>
</dbReference>
<dbReference type="CDD" id="cd01335">
    <property type="entry name" value="Radical_SAM"/>
    <property type="match status" value="1"/>
</dbReference>
<dbReference type="PANTHER" id="PTHR11228:SF7">
    <property type="entry name" value="PQQA PEPTIDE CYCLASE"/>
    <property type="match status" value="1"/>
</dbReference>
<dbReference type="InterPro" id="IPR013785">
    <property type="entry name" value="Aldolase_TIM"/>
</dbReference>
<accession>A0ABN6PDG2</accession>
<gene>
    <name evidence="8" type="ORF">MTTB_12970</name>
</gene>